<dbReference type="SMART" id="SM00116">
    <property type="entry name" value="CBS"/>
    <property type="match status" value="2"/>
</dbReference>
<feature type="domain" description="CBS" evidence="13">
    <location>
        <begin position="376"/>
        <end position="431"/>
    </location>
</feature>
<evidence type="ECO:0000256" key="3">
    <source>
        <dbReference type="ARBA" id="ARBA00022555"/>
    </source>
</evidence>
<dbReference type="Pfam" id="PF00571">
    <property type="entry name" value="CBS"/>
    <property type="match status" value="2"/>
</dbReference>
<evidence type="ECO:0000256" key="11">
    <source>
        <dbReference type="PROSITE-ProRule" id="PRU00703"/>
    </source>
</evidence>
<comment type="similarity">
    <text evidence="2 12">Belongs to the tRNA nucleotidyltransferase/poly(A) polymerase family.</text>
</comment>
<organism evidence="14 15">
    <name type="scientific">Desulfofundulus thermobenzoicus</name>
    <dbReference type="NCBI Taxonomy" id="29376"/>
    <lineage>
        <taxon>Bacteria</taxon>
        <taxon>Bacillati</taxon>
        <taxon>Bacillota</taxon>
        <taxon>Clostridia</taxon>
        <taxon>Eubacteriales</taxon>
        <taxon>Peptococcaceae</taxon>
        <taxon>Desulfofundulus</taxon>
    </lineage>
</organism>
<dbReference type="InterPro" id="IPR043519">
    <property type="entry name" value="NT_sf"/>
</dbReference>
<dbReference type="GO" id="GO:0008033">
    <property type="term" value="P:tRNA processing"/>
    <property type="evidence" value="ECO:0007669"/>
    <property type="project" value="UniProtKB-KW"/>
</dbReference>
<dbReference type="SUPFAM" id="SSF64182">
    <property type="entry name" value="DHH phosphoesterases"/>
    <property type="match status" value="1"/>
</dbReference>
<protein>
    <submittedName>
        <fullName evidence="14">CBS domain-containing protein</fullName>
    </submittedName>
</protein>
<evidence type="ECO:0000256" key="6">
    <source>
        <dbReference type="ARBA" id="ARBA00022695"/>
    </source>
</evidence>
<evidence type="ECO:0000259" key="13">
    <source>
        <dbReference type="PROSITE" id="PS51371"/>
    </source>
</evidence>
<dbReference type="InterPro" id="IPR000644">
    <property type="entry name" value="CBS_dom"/>
</dbReference>
<keyword evidence="6" id="KW-0548">Nucleotidyltransferase</keyword>
<keyword evidence="8" id="KW-0547">Nucleotide-binding</keyword>
<dbReference type="PANTHER" id="PTHR47788">
    <property type="entry name" value="POLYA POLYMERASE"/>
    <property type="match status" value="1"/>
</dbReference>
<dbReference type="SUPFAM" id="SSF81301">
    <property type="entry name" value="Nucleotidyltransferase"/>
    <property type="match status" value="1"/>
</dbReference>
<dbReference type="InterPro" id="IPR032828">
    <property type="entry name" value="PolyA_RNA-bd"/>
</dbReference>
<reference evidence="14 15" key="1">
    <citation type="submission" date="2019-10" db="EMBL/GenBank/DDBJ databases">
        <title>Comparative genomics of sulfur disproportionating microorganisms.</title>
        <authorList>
            <person name="Ward L.M."/>
            <person name="Bertran E."/>
            <person name="Johnston D."/>
        </authorList>
    </citation>
    <scope>NUCLEOTIDE SEQUENCE [LARGE SCALE GENOMIC DNA]</scope>
    <source>
        <strain evidence="14 15">DSM 14055</strain>
    </source>
</reference>
<keyword evidence="4 12" id="KW-0808">Transferase</keyword>
<dbReference type="GO" id="GO:0046872">
    <property type="term" value="F:metal ion binding"/>
    <property type="evidence" value="ECO:0007669"/>
    <property type="project" value="UniProtKB-KW"/>
</dbReference>
<dbReference type="InterPro" id="IPR001667">
    <property type="entry name" value="DDH_dom"/>
</dbReference>
<dbReference type="Pfam" id="PF12627">
    <property type="entry name" value="PolyA_pol_RNAbd"/>
    <property type="match status" value="1"/>
</dbReference>
<evidence type="ECO:0000313" key="14">
    <source>
        <dbReference type="EMBL" id="MQL52982.1"/>
    </source>
</evidence>
<dbReference type="InterPro" id="IPR038763">
    <property type="entry name" value="DHH_sf"/>
</dbReference>
<feature type="domain" description="CBS" evidence="13">
    <location>
        <begin position="314"/>
        <end position="372"/>
    </location>
</feature>
<comment type="cofactor">
    <cofactor evidence="1">
        <name>Mg(2+)</name>
        <dbReference type="ChEBI" id="CHEBI:18420"/>
    </cofactor>
</comment>
<dbReference type="GO" id="GO:0000049">
    <property type="term" value="F:tRNA binding"/>
    <property type="evidence" value="ECO:0007669"/>
    <property type="project" value="UniProtKB-KW"/>
</dbReference>
<evidence type="ECO:0000256" key="1">
    <source>
        <dbReference type="ARBA" id="ARBA00001946"/>
    </source>
</evidence>
<dbReference type="AlphaFoldDB" id="A0A6N7ISF2"/>
<dbReference type="CDD" id="cd04595">
    <property type="entry name" value="CBS_pair_DHH_polyA_Pol_assoc"/>
    <property type="match status" value="1"/>
</dbReference>
<name>A0A6N7ISF2_9FIRM</name>
<dbReference type="Gene3D" id="1.10.3090.10">
    <property type="entry name" value="cca-adding enzyme, domain 2"/>
    <property type="match status" value="1"/>
</dbReference>
<sequence>MDIITTHTNTDLDGLAAMVAAQKLYPEGILVFPGKLSRNVEEFMALHKDALAVRSLREINLEKVKRIIVVDTKNPRRLGKLAELFSRPRVEAHIYDHHPWAEGDIRGALEVVEAVGATATLLVERIRERQIPLNPLEATIIALGIYGDTGSLLFTSTTPRDVAAVGFLLEKGANLGVVADFLGRPMTEEQKSLLKTLLLSARRHQVNGVKILLSTAVVEEFIVGLALLTHTISEIERLDAVFTVVEMEDRVHMVGRSNVAQVDVKEILTPFGGGGHPAAASATVKGRPVHQVAEELLSVIQEKVRPPLTAAGIMSSPVKTVTPETTITEAGHVMLRYGHTGLPVVKGGRLVGVISRRDVEKANLHGLGHAPVKAFMTGNVVWVTPDLPVAEVQQLMIEHDIGRVPVVKNGRLVGIVSRTDVLRTMHGDFPSRYHVLFPGHVPSRGDNIADLMRHNLGPREWDILRRAGEAAAGLGYRVFAAGGVVRDILLGAGNLDVDLVVEGDGIALAEALAASGEGRVRAHRHFGTAEVLFPDGFKVDVATARVEYYEFPAALPRVESSSIRQDLYRRDFTINAMAVDLNGEHFGDLVDYFGGREDLQQGLIRVLYNLSFIEDPTRLLRAVRFEQRYRFTIEPQTLKLVQEAVQREVLQRVSVERLWDELKHILMEPAAGKMLDRLDRLGIWPFVFPGVTYWEVQPVLSGLDRAIKMLQDWDFLDGVEGWLCYFIAALHWSTPEAAAELCRRYHLNKRQTEKVLNSVQNWRQVLSTVWKQNNHRPNSELAHLILALPREAYPLLLSLLEEEWMRHRFHQLLLLIRESRPTVDGKYIKSLGYRPGPVFRRALDAVWQARLDGQVKNSDEEKAFIQEFLRRHQGEI</sequence>
<dbReference type="RefSeq" id="WP_152947405.1">
    <property type="nucleotide sequence ID" value="NZ_WHYR01000034.1"/>
</dbReference>
<dbReference type="InterPro" id="IPR046342">
    <property type="entry name" value="CBS_dom_sf"/>
</dbReference>
<keyword evidence="11" id="KW-0129">CBS domain</keyword>
<keyword evidence="15" id="KW-1185">Reference proteome</keyword>
<dbReference type="GO" id="GO:0000166">
    <property type="term" value="F:nucleotide binding"/>
    <property type="evidence" value="ECO:0007669"/>
    <property type="project" value="UniProtKB-KW"/>
</dbReference>
<dbReference type="Gene3D" id="3.90.1640.10">
    <property type="entry name" value="inorganic pyrophosphatase (n-terminal core)"/>
    <property type="match status" value="1"/>
</dbReference>
<dbReference type="Gene3D" id="3.30.460.10">
    <property type="entry name" value="Beta Polymerase, domain 2"/>
    <property type="match status" value="1"/>
</dbReference>
<dbReference type="GO" id="GO:0016779">
    <property type="term" value="F:nucleotidyltransferase activity"/>
    <property type="evidence" value="ECO:0007669"/>
    <property type="project" value="UniProtKB-KW"/>
</dbReference>
<keyword evidence="10 12" id="KW-0694">RNA-binding</keyword>
<evidence type="ECO:0000256" key="2">
    <source>
        <dbReference type="ARBA" id="ARBA00007265"/>
    </source>
</evidence>
<dbReference type="Gene3D" id="3.10.310.30">
    <property type="match status" value="1"/>
</dbReference>
<dbReference type="PANTHER" id="PTHR47788:SF1">
    <property type="entry name" value="A-ADDING TRNA NUCLEOTIDYLTRANSFERASE"/>
    <property type="match status" value="1"/>
</dbReference>
<dbReference type="Pfam" id="PF01368">
    <property type="entry name" value="DHH"/>
    <property type="match status" value="1"/>
</dbReference>
<evidence type="ECO:0000313" key="15">
    <source>
        <dbReference type="Proteomes" id="UP000441717"/>
    </source>
</evidence>
<dbReference type="SUPFAM" id="SSF54631">
    <property type="entry name" value="CBS-domain pair"/>
    <property type="match status" value="1"/>
</dbReference>
<keyword evidence="9" id="KW-0460">Magnesium</keyword>
<dbReference type="PROSITE" id="PS51371">
    <property type="entry name" value="CBS"/>
    <property type="match status" value="2"/>
</dbReference>
<proteinExistence type="inferred from homology"/>
<evidence type="ECO:0000256" key="7">
    <source>
        <dbReference type="ARBA" id="ARBA00022723"/>
    </source>
</evidence>
<dbReference type="CDD" id="cd05398">
    <property type="entry name" value="NT_ClassII-CCAase"/>
    <property type="match status" value="1"/>
</dbReference>
<dbReference type="InterPro" id="IPR002646">
    <property type="entry name" value="PolA_pol_head_dom"/>
</dbReference>
<dbReference type="SUPFAM" id="SSF81891">
    <property type="entry name" value="Poly A polymerase C-terminal region-like"/>
    <property type="match status" value="1"/>
</dbReference>
<evidence type="ECO:0000256" key="12">
    <source>
        <dbReference type="RuleBase" id="RU003953"/>
    </source>
</evidence>
<evidence type="ECO:0000256" key="9">
    <source>
        <dbReference type="ARBA" id="ARBA00022842"/>
    </source>
</evidence>
<gene>
    <name evidence="14" type="ORF">GFC01_12065</name>
</gene>
<dbReference type="OrthoDB" id="9805698at2"/>
<dbReference type="Proteomes" id="UP000441717">
    <property type="component" value="Unassembled WGS sequence"/>
</dbReference>
<keyword evidence="3" id="KW-0820">tRNA-binding</keyword>
<evidence type="ECO:0000256" key="5">
    <source>
        <dbReference type="ARBA" id="ARBA00022694"/>
    </source>
</evidence>
<dbReference type="Gene3D" id="3.10.580.10">
    <property type="entry name" value="CBS-domain"/>
    <property type="match status" value="1"/>
</dbReference>
<keyword evidence="7" id="KW-0479">Metal-binding</keyword>
<evidence type="ECO:0000256" key="10">
    <source>
        <dbReference type="ARBA" id="ARBA00022884"/>
    </source>
</evidence>
<accession>A0A6N7ISF2</accession>
<keyword evidence="5" id="KW-0819">tRNA processing</keyword>
<evidence type="ECO:0000256" key="4">
    <source>
        <dbReference type="ARBA" id="ARBA00022679"/>
    </source>
</evidence>
<comment type="caution">
    <text evidence="14">The sequence shown here is derived from an EMBL/GenBank/DDBJ whole genome shotgun (WGS) entry which is preliminary data.</text>
</comment>
<evidence type="ECO:0000256" key="8">
    <source>
        <dbReference type="ARBA" id="ARBA00022741"/>
    </source>
</evidence>
<dbReference type="InterPro" id="IPR052390">
    <property type="entry name" value="tRNA_nt/polyA_polymerase"/>
</dbReference>
<dbReference type="Pfam" id="PF01743">
    <property type="entry name" value="PolyA_pol"/>
    <property type="match status" value="1"/>
</dbReference>
<dbReference type="EMBL" id="WHYR01000034">
    <property type="protein sequence ID" value="MQL52982.1"/>
    <property type="molecule type" value="Genomic_DNA"/>
</dbReference>